<dbReference type="GO" id="GO:0004519">
    <property type="term" value="F:endonuclease activity"/>
    <property type="evidence" value="ECO:0007669"/>
    <property type="project" value="UniProtKB-KW"/>
</dbReference>
<evidence type="ECO:0000256" key="6">
    <source>
        <dbReference type="ARBA" id="ARBA00022918"/>
    </source>
</evidence>
<evidence type="ECO:0000256" key="1">
    <source>
        <dbReference type="ARBA" id="ARBA00022679"/>
    </source>
</evidence>
<keyword evidence="1" id="KW-0808">Transferase</keyword>
<feature type="domain" description="Reverse transcriptase RNase H-like" evidence="7">
    <location>
        <begin position="23"/>
        <end position="90"/>
    </location>
</feature>
<dbReference type="Proteomes" id="UP000829196">
    <property type="component" value="Unassembled WGS sequence"/>
</dbReference>
<keyword evidence="5" id="KW-0378">Hydrolase</keyword>
<evidence type="ECO:0000256" key="3">
    <source>
        <dbReference type="ARBA" id="ARBA00022722"/>
    </source>
</evidence>
<evidence type="ECO:0000313" key="8">
    <source>
        <dbReference type="EMBL" id="KAI0519613.1"/>
    </source>
</evidence>
<accession>A0A8T3BVT1</accession>
<evidence type="ECO:0000256" key="5">
    <source>
        <dbReference type="ARBA" id="ARBA00022801"/>
    </source>
</evidence>
<keyword evidence="2" id="KW-0548">Nucleotidyltransferase</keyword>
<dbReference type="OrthoDB" id="679712at2759"/>
<dbReference type="SMR" id="A0A8T3BVT1"/>
<dbReference type="GO" id="GO:0016787">
    <property type="term" value="F:hydrolase activity"/>
    <property type="evidence" value="ECO:0007669"/>
    <property type="project" value="UniProtKB-KW"/>
</dbReference>
<name>A0A8T3BVT1_DENNO</name>
<organism evidence="8 9">
    <name type="scientific">Dendrobium nobile</name>
    <name type="common">Orchid</name>
    <dbReference type="NCBI Taxonomy" id="94219"/>
    <lineage>
        <taxon>Eukaryota</taxon>
        <taxon>Viridiplantae</taxon>
        <taxon>Streptophyta</taxon>
        <taxon>Embryophyta</taxon>
        <taxon>Tracheophyta</taxon>
        <taxon>Spermatophyta</taxon>
        <taxon>Magnoliopsida</taxon>
        <taxon>Liliopsida</taxon>
        <taxon>Asparagales</taxon>
        <taxon>Orchidaceae</taxon>
        <taxon>Epidendroideae</taxon>
        <taxon>Malaxideae</taxon>
        <taxon>Dendrobiinae</taxon>
        <taxon>Dendrobium</taxon>
    </lineage>
</organism>
<keyword evidence="4" id="KW-0255">Endonuclease</keyword>
<proteinExistence type="predicted"/>
<evidence type="ECO:0000259" key="7">
    <source>
        <dbReference type="Pfam" id="PF17917"/>
    </source>
</evidence>
<keyword evidence="6" id="KW-0695">RNA-directed DNA polymerase</keyword>
<evidence type="ECO:0000256" key="4">
    <source>
        <dbReference type="ARBA" id="ARBA00022759"/>
    </source>
</evidence>
<gene>
    <name evidence="8" type="ORF">KFK09_007064</name>
</gene>
<dbReference type="EMBL" id="JAGYWB010000006">
    <property type="protein sequence ID" value="KAI0519613.1"/>
    <property type="molecule type" value="Genomic_DNA"/>
</dbReference>
<dbReference type="AlphaFoldDB" id="A0A8T3BVT1"/>
<keyword evidence="3" id="KW-0540">Nuclease</keyword>
<dbReference type="GO" id="GO:0003964">
    <property type="term" value="F:RNA-directed DNA polymerase activity"/>
    <property type="evidence" value="ECO:0007669"/>
    <property type="project" value="UniProtKB-KW"/>
</dbReference>
<dbReference type="PANTHER" id="PTHR35046:SF9">
    <property type="entry name" value="RNA-DIRECTED DNA POLYMERASE"/>
    <property type="match status" value="1"/>
</dbReference>
<comment type="caution">
    <text evidence="8">The sequence shown here is derived from an EMBL/GenBank/DDBJ whole genome shotgun (WGS) entry which is preliminary data.</text>
</comment>
<evidence type="ECO:0000313" key="9">
    <source>
        <dbReference type="Proteomes" id="UP000829196"/>
    </source>
</evidence>
<dbReference type="Pfam" id="PF17917">
    <property type="entry name" value="RT_RNaseH"/>
    <property type="match status" value="1"/>
</dbReference>
<evidence type="ECO:0000256" key="2">
    <source>
        <dbReference type="ARBA" id="ARBA00022695"/>
    </source>
</evidence>
<sequence>MLRGSKLEESSPRKVIQLLTSVRNLNIIRQLYSTYDKEFYAMIQSLRYWRHYMLLQEFVIFSNHETLCYINSHKKLNACHGRWVEFLQEYMYTFIYKTGVENKAVDALSRRMMTTTEMRAEVMGFDQIKRDYLDRDVKFTSYFWKTL</sequence>
<protein>
    <recommendedName>
        <fullName evidence="7">Reverse transcriptase RNase H-like domain-containing protein</fullName>
    </recommendedName>
</protein>
<dbReference type="SUPFAM" id="SSF56672">
    <property type="entry name" value="DNA/RNA polymerases"/>
    <property type="match status" value="1"/>
</dbReference>
<reference evidence="8" key="1">
    <citation type="journal article" date="2022" name="Front. Genet.">
        <title>Chromosome-Scale Assembly of the Dendrobium nobile Genome Provides Insights Into the Molecular Mechanism of the Biosynthesis of the Medicinal Active Ingredient of Dendrobium.</title>
        <authorList>
            <person name="Xu Q."/>
            <person name="Niu S.-C."/>
            <person name="Li K.-L."/>
            <person name="Zheng P.-J."/>
            <person name="Zhang X.-J."/>
            <person name="Jia Y."/>
            <person name="Liu Y."/>
            <person name="Niu Y.-X."/>
            <person name="Yu L.-H."/>
            <person name="Chen D.-F."/>
            <person name="Zhang G.-Q."/>
        </authorList>
    </citation>
    <scope>NUCLEOTIDE SEQUENCE</scope>
    <source>
        <tissue evidence="8">Leaf</tissue>
    </source>
</reference>
<dbReference type="InterPro" id="IPR043502">
    <property type="entry name" value="DNA/RNA_pol_sf"/>
</dbReference>
<dbReference type="CDD" id="cd09274">
    <property type="entry name" value="RNase_HI_RT_Ty3"/>
    <property type="match status" value="1"/>
</dbReference>
<keyword evidence="9" id="KW-1185">Reference proteome</keyword>
<dbReference type="PANTHER" id="PTHR35046">
    <property type="entry name" value="ZINC KNUCKLE (CCHC-TYPE) FAMILY PROTEIN"/>
    <property type="match status" value="1"/>
</dbReference>
<dbReference type="InterPro" id="IPR041373">
    <property type="entry name" value="RT_RNaseH"/>
</dbReference>